<comment type="caution">
    <text evidence="3">The sequence shown here is derived from an EMBL/GenBank/DDBJ whole genome shotgun (WGS) entry which is preliminary data.</text>
</comment>
<dbReference type="Proteomes" id="UP001219525">
    <property type="component" value="Unassembled WGS sequence"/>
</dbReference>
<sequence>MHTQRPRFGTPQAAPNPRAREAHEATAQGRAAQSARPLTLNDLHTLVVSLNSRMLEQEKKITVLEDKITVLQQENSDLWQEIHRLKGPRFPLEIFFSIVNSARDDKKALKTFSLTNFPATDLHSGVIKSLSPHILPTEYPVTFRDFSHHFGGSLSDIKLSISGKDGAVEFIDSQYFATLSQLKYIVLDLWEFKLLLPWLPKIITQLPSSMEEITLDLIDFESPDQLSLHKSAAIWSQLDRILLGAKLPSLRSLTIVCNRLREEEETLMKAMGPQLLPCFAKKRILAIKFK</sequence>
<organism evidence="3 4">
    <name type="scientific">Mycena pura</name>
    <dbReference type="NCBI Taxonomy" id="153505"/>
    <lineage>
        <taxon>Eukaryota</taxon>
        <taxon>Fungi</taxon>
        <taxon>Dikarya</taxon>
        <taxon>Basidiomycota</taxon>
        <taxon>Agaricomycotina</taxon>
        <taxon>Agaricomycetes</taxon>
        <taxon>Agaricomycetidae</taxon>
        <taxon>Agaricales</taxon>
        <taxon>Marasmiineae</taxon>
        <taxon>Mycenaceae</taxon>
        <taxon>Mycena</taxon>
    </lineage>
</organism>
<keyword evidence="4" id="KW-1185">Reference proteome</keyword>
<feature type="coiled-coil region" evidence="1">
    <location>
        <begin position="47"/>
        <end position="74"/>
    </location>
</feature>
<dbReference type="EMBL" id="JARJCW010000018">
    <property type="protein sequence ID" value="KAJ7215029.1"/>
    <property type="molecule type" value="Genomic_DNA"/>
</dbReference>
<name>A0AAD6VJQ7_9AGAR</name>
<evidence type="ECO:0000256" key="1">
    <source>
        <dbReference type="SAM" id="Coils"/>
    </source>
</evidence>
<reference evidence="3" key="1">
    <citation type="submission" date="2023-03" db="EMBL/GenBank/DDBJ databases">
        <title>Massive genome expansion in bonnet fungi (Mycena s.s.) driven by repeated elements and novel gene families across ecological guilds.</title>
        <authorList>
            <consortium name="Lawrence Berkeley National Laboratory"/>
            <person name="Harder C.B."/>
            <person name="Miyauchi S."/>
            <person name="Viragh M."/>
            <person name="Kuo A."/>
            <person name="Thoen E."/>
            <person name="Andreopoulos B."/>
            <person name="Lu D."/>
            <person name="Skrede I."/>
            <person name="Drula E."/>
            <person name="Henrissat B."/>
            <person name="Morin E."/>
            <person name="Kohler A."/>
            <person name="Barry K."/>
            <person name="LaButti K."/>
            <person name="Morin E."/>
            <person name="Salamov A."/>
            <person name="Lipzen A."/>
            <person name="Mereny Z."/>
            <person name="Hegedus B."/>
            <person name="Baldrian P."/>
            <person name="Stursova M."/>
            <person name="Weitz H."/>
            <person name="Taylor A."/>
            <person name="Grigoriev I.V."/>
            <person name="Nagy L.G."/>
            <person name="Martin F."/>
            <person name="Kauserud H."/>
        </authorList>
    </citation>
    <scope>NUCLEOTIDE SEQUENCE</scope>
    <source>
        <strain evidence="3">9144</strain>
    </source>
</reference>
<evidence type="ECO:0000256" key="2">
    <source>
        <dbReference type="SAM" id="MobiDB-lite"/>
    </source>
</evidence>
<dbReference type="AlphaFoldDB" id="A0AAD6VJQ7"/>
<feature type="region of interest" description="Disordered" evidence="2">
    <location>
        <begin position="1"/>
        <end position="34"/>
    </location>
</feature>
<accession>A0AAD6VJQ7</accession>
<evidence type="ECO:0000313" key="3">
    <source>
        <dbReference type="EMBL" id="KAJ7215029.1"/>
    </source>
</evidence>
<protein>
    <submittedName>
        <fullName evidence="3">Uncharacterized protein</fullName>
    </submittedName>
</protein>
<evidence type="ECO:0000313" key="4">
    <source>
        <dbReference type="Proteomes" id="UP001219525"/>
    </source>
</evidence>
<proteinExistence type="predicted"/>
<gene>
    <name evidence="3" type="ORF">GGX14DRAFT_392285</name>
</gene>
<keyword evidence="1" id="KW-0175">Coiled coil</keyword>